<evidence type="ECO:0000259" key="2">
    <source>
        <dbReference type="Pfam" id="PF13309"/>
    </source>
</evidence>
<dbReference type="AlphaFoldDB" id="A0A084JCP3"/>
<dbReference type="STRING" id="29354.IO98_22305"/>
<evidence type="ECO:0000313" key="3">
    <source>
        <dbReference type="EMBL" id="KEZ86727.1"/>
    </source>
</evidence>
<dbReference type="InterPro" id="IPR013559">
    <property type="entry name" value="YheO"/>
</dbReference>
<dbReference type="PANTHER" id="PTHR35568">
    <property type="entry name" value="TRANSCRIPTIONAL REGULATOR DAUR"/>
    <property type="match status" value="1"/>
</dbReference>
<dbReference type="Pfam" id="PF13309">
    <property type="entry name" value="HTH_22"/>
    <property type="match status" value="1"/>
</dbReference>
<dbReference type="InterPro" id="IPR039445">
    <property type="entry name" value="DauR-like_HTH"/>
</dbReference>
<accession>A0A084JCP3</accession>
<dbReference type="Proteomes" id="UP000028525">
    <property type="component" value="Unassembled WGS sequence"/>
</dbReference>
<dbReference type="InterPro" id="IPR039446">
    <property type="entry name" value="DauR-like"/>
</dbReference>
<evidence type="ECO:0008006" key="5">
    <source>
        <dbReference type="Google" id="ProtNLM"/>
    </source>
</evidence>
<dbReference type="Pfam" id="PF08348">
    <property type="entry name" value="PAS_6"/>
    <property type="match status" value="1"/>
</dbReference>
<dbReference type="OrthoDB" id="9796595at2"/>
<comment type="caution">
    <text evidence="3">The sequence shown here is derived from an EMBL/GenBank/DDBJ whole genome shotgun (WGS) entry which is preliminary data.</text>
</comment>
<reference evidence="3 4" key="1">
    <citation type="submission" date="2014-07" db="EMBL/GenBank/DDBJ databases">
        <title>Draft genome of Clostridium celerecrescens 152B isolated from sediments associated with methane hydrate from Krishna Godavari basin.</title>
        <authorList>
            <person name="Honkalas V.S."/>
            <person name="Dabir A.P."/>
            <person name="Arora P."/>
            <person name="Dhakephalkar P.K."/>
        </authorList>
    </citation>
    <scope>NUCLEOTIDE SEQUENCE [LARGE SCALE GENOMIC DNA]</scope>
    <source>
        <strain evidence="3 4">152B</strain>
    </source>
</reference>
<name>A0A084JCP3_9FIRM</name>
<proteinExistence type="predicted"/>
<organism evidence="3 4">
    <name type="scientific">Lacrimispora celerecrescens</name>
    <dbReference type="NCBI Taxonomy" id="29354"/>
    <lineage>
        <taxon>Bacteria</taxon>
        <taxon>Bacillati</taxon>
        <taxon>Bacillota</taxon>
        <taxon>Clostridia</taxon>
        <taxon>Lachnospirales</taxon>
        <taxon>Lachnospiraceae</taxon>
        <taxon>Lacrimispora</taxon>
    </lineage>
</organism>
<evidence type="ECO:0000313" key="4">
    <source>
        <dbReference type="Proteomes" id="UP000028525"/>
    </source>
</evidence>
<keyword evidence="4" id="KW-1185">Reference proteome</keyword>
<feature type="domain" description="YheO-like" evidence="1">
    <location>
        <begin position="16"/>
        <end position="121"/>
    </location>
</feature>
<protein>
    <recommendedName>
        <fullName evidence="5">YheO-like PAS domain protein</fullName>
    </recommendedName>
</protein>
<gene>
    <name evidence="3" type="ORF">IO98_22305</name>
</gene>
<evidence type="ECO:0000259" key="1">
    <source>
        <dbReference type="Pfam" id="PF08348"/>
    </source>
</evidence>
<dbReference type="EMBL" id="JPME01000041">
    <property type="protein sequence ID" value="KEZ86727.1"/>
    <property type="molecule type" value="Genomic_DNA"/>
</dbReference>
<sequence>MKDYNVHLTLIDRIILESYKIMLEGLADYLGGGYEMVLHSLEDTEHSVIKIINGHHTGRTEGMPITDLALQMLEEIEKDGEKSYISYFTKNKNGEPLKSSTIVVRGEEKRIIGLLCINFYLNTGFSEILSSYIPEISTHSLVKTETFAKNIDELIFSRVQEVRKTVLADEGILPSLKNKEIINALHQQGVFTMKDAVVKVADYLGISKNTVYMHIRNVGANGEKKSE</sequence>
<dbReference type="RefSeq" id="WP_051835365.1">
    <property type="nucleotide sequence ID" value="NZ_JPME01000041.1"/>
</dbReference>
<feature type="domain" description="Transcriptional regulator DauR-like HTH" evidence="2">
    <location>
        <begin position="162"/>
        <end position="216"/>
    </location>
</feature>
<dbReference type="PANTHER" id="PTHR35568:SF1">
    <property type="entry name" value="TRANSCRIPTIONAL REGULATOR DAUR"/>
    <property type="match status" value="1"/>
</dbReference>